<keyword evidence="10" id="KW-1185">Reference proteome</keyword>
<evidence type="ECO:0000256" key="1">
    <source>
        <dbReference type="ARBA" id="ARBA00004123"/>
    </source>
</evidence>
<comment type="caution">
    <text evidence="9">The sequence shown here is derived from an EMBL/GenBank/DDBJ whole genome shotgun (WGS) entry which is preliminary data.</text>
</comment>
<dbReference type="PANTHER" id="PTHR13738:SF1">
    <property type="entry name" value="TROPONIN I"/>
    <property type="match status" value="1"/>
</dbReference>
<dbReference type="InterPro" id="IPR050875">
    <property type="entry name" value="Troponin_I"/>
</dbReference>
<dbReference type="GO" id="GO:0005819">
    <property type="term" value="C:spindle"/>
    <property type="evidence" value="ECO:0007669"/>
    <property type="project" value="UniProtKB-SubCell"/>
</dbReference>
<feature type="region of interest" description="Disordered" evidence="7">
    <location>
        <begin position="1871"/>
        <end position="1938"/>
    </location>
</feature>
<evidence type="ECO:0000313" key="9">
    <source>
        <dbReference type="EMBL" id="KAG6407417.1"/>
    </source>
</evidence>
<reference evidence="9" key="1">
    <citation type="submission" date="2018-01" db="EMBL/GenBank/DDBJ databases">
        <authorList>
            <person name="Mao J.F."/>
        </authorList>
    </citation>
    <scope>NUCLEOTIDE SEQUENCE</scope>
    <source>
        <strain evidence="9">Huo1</strain>
        <tissue evidence="9">Leaf</tissue>
    </source>
</reference>
<feature type="region of interest" description="Disordered" evidence="7">
    <location>
        <begin position="474"/>
        <end position="507"/>
    </location>
</feature>
<dbReference type="InterPro" id="IPR005635">
    <property type="entry name" value="Inner_centromere_prot_ARK-bd"/>
</dbReference>
<feature type="compositionally biased region" description="Acidic residues" evidence="7">
    <location>
        <begin position="1631"/>
        <end position="1640"/>
    </location>
</feature>
<comment type="subcellular location">
    <subcellularLocation>
        <location evidence="2">Cytoplasm</location>
        <location evidence="2">Cytoskeleton</location>
        <location evidence="2">Spindle</location>
    </subcellularLocation>
    <subcellularLocation>
        <location evidence="1">Nucleus</location>
    </subcellularLocation>
</comment>
<evidence type="ECO:0000256" key="7">
    <source>
        <dbReference type="SAM" id="MobiDB-lite"/>
    </source>
</evidence>
<feature type="region of interest" description="Disordered" evidence="7">
    <location>
        <begin position="256"/>
        <end position="280"/>
    </location>
</feature>
<evidence type="ECO:0000313" key="10">
    <source>
        <dbReference type="Proteomes" id="UP000298416"/>
    </source>
</evidence>
<feature type="compositionally biased region" description="Basic and acidic residues" evidence="7">
    <location>
        <begin position="256"/>
        <end position="272"/>
    </location>
</feature>
<name>A0A8X8ZJF0_SALSN</name>
<feature type="region of interest" description="Disordered" evidence="7">
    <location>
        <begin position="757"/>
        <end position="796"/>
    </location>
</feature>
<feature type="compositionally biased region" description="Polar residues" evidence="7">
    <location>
        <begin position="1120"/>
        <end position="1147"/>
    </location>
</feature>
<sequence length="2087" mass="230886">MATVEKLKAAEKLLSRLSERKRSIIEHVKQQTESYSQHLASKLLIQGISPPSWLRDPSTSASKELNEEDLISRLLSQYQEGSARCSIASSPGHSNLIATGDREKFRDGDVVEIPATNEDLDQENEPVAPGFSCDDNGECALSSVPKLDHSAALPKDQTDENISNNYTIPDQSLAGIQRSKSRQKALKLRSSAKASGKSGLRHESNGDVVSSQIRFSLSITKQPCQNDDMSQWEEPCIIDNHSSVNRNVVETHSLNREEEVAAHSESRSESHAEVPISVGGSSPLDCSSNYYKDKACQDASVKRNESNPMSDTEHPDNHVNLAKSAGPSAVCRESIRGRADEDADFLCEDEEKNIHTGEIIRSDVSSRRQTCGCGSTKSGSSFDDYQGMDITMKDAGDYLPPDCFDGSLMKIHSCNVHNEGCDAQEPVLEDVQRYNAFPSPSSNQCNALPVEISDLELPSAYAKVYGGILTPSGAGSARQVNDSQEQLGLDKPSDEFRSMTRSKTHSYGKQTYRHVMYNGGNESIADCEGKSAEELQNSSVQSIPSYLSTHKMLHDDENGKLVMAGELCFPDHVDKSSLSSANYSKQGRGLESEVALTPSDSFASAEPKQLESKQTEEYDLKAFTSRSGKKLSCPFNDPDVPLDKGISGENYSLSSAGSARQVNSSQELPGLVKTSDGFRRVTRSQTHSYGKQRYLPVMYNKGTESISDREGKSAEELQISSVQSIPPYIGTHKLLHDDENGKLVMASELCLPDHVDKSSLSSSNALKQERGLEKAALTPSDSFASAEPKQLESKQTEEYDLEAFTSRSGKKLSCSLHDPDVPLDKGILGETNLPSSAGSARQVNDSQELPGLVKTSDGFRRVTRSQTHSYSKQMHLPVTYNEGIESISDREGKSAEELQISSVQSTPPYLGTHKLLHDDENGKLVMASELCLPDHVNKPRLSSSDYSKQGRGLESELALTPSDSFAFVEPKQLEVKQTEEYDLKAFTSRSGKKLSCSLHDPDVSLDKGIRGGNNQPSSSKQLPRMLDISTQGGKFCRDSFQPDVQDSPDTHNGKFGPVIDSVILNASKVSSEAELNFSSEVHGEMHDLPSKMVDITDIQILPVNLHVKYGPESSPVHSMEQGNFNDEASDKSQLVLSVPESKNSRLSHVQESEKDPAANSSACLIKKAGTNPIAVDEIKQYPAHQTCPESGVSSKHGDSSLGITSLGRPSMIRLDDKNSSFERRLRHVRTESWPQIKRRKIEHQQDRGFATSKSFRVKKPHTFQWDPDIAYQKTMEIEIDSGLVVHVEKSKDDGLCLEVNANPMEEIQPVMLSQQEEVESCYVEKSENEHTSPVINNEQLAATISSLAKKECRNSQGCFVEGTRTSPLTCDYLDASLSGYKQCRQNLCNLENNTDNQSSDIMKLSSTLTEEIQQPPKWEDGLHMQHSVLSSSHEDLQLIDFDQSMPVFEGFIVNAETDTEEMNLPAVGFDLGELELPRTTLERASILAEICRSASSGGPSSHFSSAFKFQDTANLCNSVSDDGHLEHTQFGDANPLNAEVGIHFQSCSSSSDDYKDALDGMPYSVSFAYSGERYGWDSRNQPPSPVGKLWNQFSSHSGSSGKCSTSNPELTCFPIEEDPSSSEENKTMEENAGDTQDETDSPLANNCGKRNPLTDLTNMCTNPPMSVSTEEETLRADSVDFLRSKFSVTGTQEKTLLGQKYQFRKNSEASEKQTSCTHAADGRKHQLSSICSNATNRAKESVYNSISKSTVSTKTRLKGRDQKLSSRGSRSNNIVSNISSFIPLIQQKQAATAGQGKRDVKVKALEAAEAAKRVEEQKENERKKRKEALKLERAKLEEKNLKHIELEKKKKEEDRKKKDAEVIAKKRLREEEEKKEKEKKRMRLESRQRQREQEEKKRVARPEKENQRTKDDQMKRKKEFNNESKKQQNREITGGESVAMQEADNNLTLNEFVANYEESGTSAICDGEVGDSFMVALDDLSSAILVVLLPGMHAVNKSPRNEDLIVQNNNGKSYEISPYQCTDDEDEEDDELRSKKRIPSWSSKSSIALFLPMQHQLDPDVIFPLESFCSIGEILLPRKLQQKKVAA</sequence>
<feature type="region of interest" description="Disordered" evidence="7">
    <location>
        <begin position="1614"/>
        <end position="1646"/>
    </location>
</feature>
<proteinExistence type="inferred from homology"/>
<feature type="compositionally biased region" description="Basic and acidic residues" evidence="7">
    <location>
        <begin position="297"/>
        <end position="317"/>
    </location>
</feature>
<feature type="compositionally biased region" description="Basic and acidic residues" evidence="7">
    <location>
        <begin position="1883"/>
        <end position="1929"/>
    </location>
</feature>
<dbReference type="GO" id="GO:0005634">
    <property type="term" value="C:nucleus"/>
    <property type="evidence" value="ECO:0007669"/>
    <property type="project" value="UniProtKB-SubCell"/>
</dbReference>
<feature type="region of interest" description="Disordered" evidence="7">
    <location>
        <begin position="1704"/>
        <end position="1724"/>
    </location>
</feature>
<organism evidence="9">
    <name type="scientific">Salvia splendens</name>
    <name type="common">Scarlet sage</name>
    <dbReference type="NCBI Taxonomy" id="180675"/>
    <lineage>
        <taxon>Eukaryota</taxon>
        <taxon>Viridiplantae</taxon>
        <taxon>Streptophyta</taxon>
        <taxon>Embryophyta</taxon>
        <taxon>Tracheophyta</taxon>
        <taxon>Spermatophyta</taxon>
        <taxon>Magnoliopsida</taxon>
        <taxon>eudicotyledons</taxon>
        <taxon>Gunneridae</taxon>
        <taxon>Pentapetalae</taxon>
        <taxon>asterids</taxon>
        <taxon>lamiids</taxon>
        <taxon>Lamiales</taxon>
        <taxon>Lamiaceae</taxon>
        <taxon>Nepetoideae</taxon>
        <taxon>Mentheae</taxon>
        <taxon>Salviinae</taxon>
        <taxon>Salvia</taxon>
        <taxon>Salvia subgen. Calosphace</taxon>
        <taxon>core Calosphace</taxon>
    </lineage>
</organism>
<feature type="region of interest" description="Disordered" evidence="7">
    <location>
        <begin position="1753"/>
        <end position="1772"/>
    </location>
</feature>
<evidence type="ECO:0000259" key="8">
    <source>
        <dbReference type="Pfam" id="PF03941"/>
    </source>
</evidence>
<evidence type="ECO:0000256" key="6">
    <source>
        <dbReference type="ARBA" id="ARBA00023242"/>
    </source>
</evidence>
<feature type="region of interest" description="Disordered" evidence="7">
    <location>
        <begin position="297"/>
        <end position="323"/>
    </location>
</feature>
<comment type="similarity">
    <text evidence="3">Belongs to the INCENP family.</text>
</comment>
<dbReference type="PANTHER" id="PTHR13738">
    <property type="entry name" value="TROPONIN I"/>
    <property type="match status" value="1"/>
</dbReference>
<keyword evidence="5" id="KW-0206">Cytoskeleton</keyword>
<accession>A0A8X8ZJF0</accession>
<evidence type="ECO:0000256" key="3">
    <source>
        <dbReference type="ARBA" id="ARBA00010042"/>
    </source>
</evidence>
<reference evidence="9" key="2">
    <citation type="submission" date="2020-08" db="EMBL/GenBank/DDBJ databases">
        <title>Plant Genome Project.</title>
        <authorList>
            <person name="Zhang R.-G."/>
        </authorList>
    </citation>
    <scope>NUCLEOTIDE SEQUENCE</scope>
    <source>
        <strain evidence="9">Huo1</strain>
        <tissue evidence="9">Leaf</tissue>
    </source>
</reference>
<evidence type="ECO:0000256" key="4">
    <source>
        <dbReference type="ARBA" id="ARBA00022490"/>
    </source>
</evidence>
<gene>
    <name evidence="9" type="ORF">SASPL_130408</name>
</gene>
<evidence type="ECO:0000256" key="2">
    <source>
        <dbReference type="ARBA" id="ARBA00004186"/>
    </source>
</evidence>
<dbReference type="Pfam" id="PF03941">
    <property type="entry name" value="INCENP_ARK-bind"/>
    <property type="match status" value="1"/>
</dbReference>
<evidence type="ECO:0000256" key="5">
    <source>
        <dbReference type="ARBA" id="ARBA00023212"/>
    </source>
</evidence>
<feature type="region of interest" description="Disordered" evidence="7">
    <location>
        <begin position="1112"/>
        <end position="1160"/>
    </location>
</feature>
<keyword evidence="6" id="KW-0539">Nucleus</keyword>
<feature type="domain" description="Inner centromere protein ARK-binding" evidence="8">
    <location>
        <begin position="2022"/>
        <end position="2074"/>
    </location>
</feature>
<protein>
    <recommendedName>
        <fullName evidence="8">Inner centromere protein ARK-binding domain-containing protein</fullName>
    </recommendedName>
</protein>
<feature type="region of interest" description="Disordered" evidence="7">
    <location>
        <begin position="589"/>
        <end position="614"/>
    </location>
</feature>
<keyword evidence="4" id="KW-0963">Cytoplasm</keyword>
<dbReference type="EMBL" id="PNBA02000011">
    <property type="protein sequence ID" value="KAG6407417.1"/>
    <property type="molecule type" value="Genomic_DNA"/>
</dbReference>
<dbReference type="Proteomes" id="UP000298416">
    <property type="component" value="Unassembled WGS sequence"/>
</dbReference>